<dbReference type="STRING" id="185761.SAMN05660282_00494"/>
<reference evidence="4 5" key="1">
    <citation type="submission" date="2016-10" db="EMBL/GenBank/DDBJ databases">
        <authorList>
            <person name="de Groot N.N."/>
        </authorList>
    </citation>
    <scope>NUCLEOTIDE SEQUENCE [LARGE SCALE GENOMIC DNA]</scope>
    <source>
        <strain>J11</strain>
        <strain evidence="5">PG 39</strain>
    </source>
</reference>
<dbReference type="InterPro" id="IPR000914">
    <property type="entry name" value="SBP_5_dom"/>
</dbReference>
<dbReference type="InterPro" id="IPR030678">
    <property type="entry name" value="Peptide/Ni-bd"/>
</dbReference>
<dbReference type="InterPro" id="IPR039424">
    <property type="entry name" value="SBP_5"/>
</dbReference>
<evidence type="ECO:0000256" key="1">
    <source>
        <dbReference type="ARBA" id="ARBA00022729"/>
    </source>
</evidence>
<dbReference type="EMBL" id="FOPJ01000002">
    <property type="protein sequence ID" value="SFG28615.1"/>
    <property type="molecule type" value="Genomic_DNA"/>
</dbReference>
<evidence type="ECO:0000313" key="4">
    <source>
        <dbReference type="EMBL" id="SFG28615.1"/>
    </source>
</evidence>
<protein>
    <submittedName>
        <fullName evidence="4">Peptide/nickel transport system substrate-binding protein</fullName>
    </submittedName>
</protein>
<organism evidence="4 5">
    <name type="scientific">Corynebacterium spheniscorum</name>
    <dbReference type="NCBI Taxonomy" id="185761"/>
    <lineage>
        <taxon>Bacteria</taxon>
        <taxon>Bacillati</taxon>
        <taxon>Actinomycetota</taxon>
        <taxon>Actinomycetes</taxon>
        <taxon>Mycobacteriales</taxon>
        <taxon>Corynebacteriaceae</taxon>
        <taxon>Corynebacterium</taxon>
    </lineage>
</organism>
<dbReference type="GO" id="GO:0015833">
    <property type="term" value="P:peptide transport"/>
    <property type="evidence" value="ECO:0007669"/>
    <property type="project" value="TreeGrafter"/>
</dbReference>
<dbReference type="Gene3D" id="3.40.190.10">
    <property type="entry name" value="Periplasmic binding protein-like II"/>
    <property type="match status" value="1"/>
</dbReference>
<feature type="signal peptide" evidence="2">
    <location>
        <begin position="1"/>
        <end position="30"/>
    </location>
</feature>
<dbReference type="Proteomes" id="UP000199065">
    <property type="component" value="Unassembled WGS sequence"/>
</dbReference>
<dbReference type="Gene3D" id="3.10.105.10">
    <property type="entry name" value="Dipeptide-binding Protein, Domain 3"/>
    <property type="match status" value="1"/>
</dbReference>
<evidence type="ECO:0000256" key="2">
    <source>
        <dbReference type="SAM" id="SignalP"/>
    </source>
</evidence>
<dbReference type="OrthoDB" id="9796817at2"/>
<dbReference type="PANTHER" id="PTHR30290:SF38">
    <property type="entry name" value="D,D-DIPEPTIDE-BINDING PERIPLASMIC PROTEIN DDPA-RELATED"/>
    <property type="match status" value="1"/>
</dbReference>
<name>A0A1I2QJ42_9CORY</name>
<evidence type="ECO:0000313" key="5">
    <source>
        <dbReference type="Proteomes" id="UP000199065"/>
    </source>
</evidence>
<dbReference type="GO" id="GO:0043190">
    <property type="term" value="C:ATP-binding cassette (ABC) transporter complex"/>
    <property type="evidence" value="ECO:0007669"/>
    <property type="project" value="InterPro"/>
</dbReference>
<dbReference type="Pfam" id="PF00496">
    <property type="entry name" value="SBP_bac_5"/>
    <property type="match status" value="1"/>
</dbReference>
<dbReference type="PIRSF" id="PIRSF002741">
    <property type="entry name" value="MppA"/>
    <property type="match status" value="1"/>
</dbReference>
<feature type="domain" description="Solute-binding protein family 5" evidence="3">
    <location>
        <begin position="93"/>
        <end position="427"/>
    </location>
</feature>
<feature type="chain" id="PRO_5039235556" evidence="2">
    <location>
        <begin position="31"/>
        <end position="536"/>
    </location>
</feature>
<dbReference type="GO" id="GO:1904680">
    <property type="term" value="F:peptide transmembrane transporter activity"/>
    <property type="evidence" value="ECO:0007669"/>
    <property type="project" value="TreeGrafter"/>
</dbReference>
<keyword evidence="5" id="KW-1185">Reference proteome</keyword>
<dbReference type="PANTHER" id="PTHR30290">
    <property type="entry name" value="PERIPLASMIC BINDING COMPONENT OF ABC TRANSPORTER"/>
    <property type="match status" value="1"/>
</dbReference>
<gene>
    <name evidence="4" type="ORF">SAMN05660282_00494</name>
</gene>
<dbReference type="AlphaFoldDB" id="A0A1I2QJ42"/>
<proteinExistence type="predicted"/>
<dbReference type="CDD" id="cd08494">
    <property type="entry name" value="PBP2_NikA_DppA_OppA_like_6"/>
    <property type="match status" value="1"/>
</dbReference>
<dbReference type="RefSeq" id="WP_092284057.1">
    <property type="nucleotide sequence ID" value="NZ_FOPJ01000002.1"/>
</dbReference>
<accession>A0A1I2QJ42</accession>
<dbReference type="GO" id="GO:0042597">
    <property type="term" value="C:periplasmic space"/>
    <property type="evidence" value="ECO:0007669"/>
    <property type="project" value="UniProtKB-ARBA"/>
</dbReference>
<dbReference type="SUPFAM" id="SSF53850">
    <property type="entry name" value="Periplasmic binding protein-like II"/>
    <property type="match status" value="1"/>
</dbReference>
<sequence length="536" mass="57966">MTSLLRRRKARRTTAALLACATATSVGLGASTLTGCSAGSTATQVGRLSASVVVGTTGAPASLDFTTTSGAAIPTALMGNIYEGLVRINEGGKVEPLLAQSWDLSEDRRTYTFHLREGVTFSNGSPFDAETAKFSIDRVRGDAWTNGIKSWMDVVENTEVIDPLTLVVTLERPSAEWLWRMGTLLGAMMSPDAVDKLATNPVGTGPYTVTHWAVGESISFAARSDYWGPQPKNDAAAIRYFSDAVAATNALQSGDIDVVWGMQAPELLDTLPEDISVEVGTTNSEVLLSMNNRRAPFNDVRVRQAVFHAVDRQAVINTVWEGYGTDTGGVPAPPTDPWYFEADDYPYDPQRARELLAEAGHDPETNPVKVTISVPSLPYAQATSELVYSQLHEVGIQVSLESTEFPAVWLNKVLRNHDYDMSIIGHVEARDIPNLFGDPDYYLGFDNADAREALQNADNAETEEEQVRYMREAMKYILADAAADTLMNLPNIVLKAPGVDGLKPNIVTEGLALYGISHEEKGAGKDKASSNAGGER</sequence>
<evidence type="ECO:0000259" key="3">
    <source>
        <dbReference type="Pfam" id="PF00496"/>
    </source>
</evidence>
<keyword evidence="1 2" id="KW-0732">Signal</keyword>